<evidence type="ECO:0000256" key="2">
    <source>
        <dbReference type="ARBA" id="ARBA00022801"/>
    </source>
</evidence>
<evidence type="ECO:0000259" key="4">
    <source>
        <dbReference type="Pfam" id="PF07859"/>
    </source>
</evidence>
<protein>
    <submittedName>
        <fullName evidence="5">Alpha/beta hydrolase</fullName>
    </submittedName>
</protein>
<feature type="domain" description="Alpha/beta hydrolase fold-3" evidence="4">
    <location>
        <begin position="74"/>
        <end position="275"/>
    </location>
</feature>
<dbReference type="Proteomes" id="UP000576082">
    <property type="component" value="Unassembled WGS sequence"/>
</dbReference>
<dbReference type="Pfam" id="PF07859">
    <property type="entry name" value="Abhydrolase_3"/>
    <property type="match status" value="1"/>
</dbReference>
<keyword evidence="6" id="KW-1185">Reference proteome</keyword>
<dbReference type="PANTHER" id="PTHR48081:SF8">
    <property type="entry name" value="ALPHA_BETA HYDROLASE FOLD-3 DOMAIN-CONTAINING PROTEIN-RELATED"/>
    <property type="match status" value="1"/>
</dbReference>
<feature type="active site" evidence="3">
    <location>
        <position position="148"/>
    </location>
</feature>
<organism evidence="5 6">
    <name type="scientific">Flammeovirga aprica JL-4</name>
    <dbReference type="NCBI Taxonomy" id="694437"/>
    <lineage>
        <taxon>Bacteria</taxon>
        <taxon>Pseudomonadati</taxon>
        <taxon>Bacteroidota</taxon>
        <taxon>Cytophagia</taxon>
        <taxon>Cytophagales</taxon>
        <taxon>Flammeovirgaceae</taxon>
        <taxon>Flammeovirga</taxon>
    </lineage>
</organism>
<evidence type="ECO:0000256" key="3">
    <source>
        <dbReference type="PROSITE-ProRule" id="PRU10038"/>
    </source>
</evidence>
<comment type="caution">
    <text evidence="5">The sequence shown here is derived from an EMBL/GenBank/DDBJ whole genome shotgun (WGS) entry which is preliminary data.</text>
</comment>
<dbReference type="SUPFAM" id="SSF53474">
    <property type="entry name" value="alpha/beta-Hydrolases"/>
    <property type="match status" value="1"/>
</dbReference>
<dbReference type="InterPro" id="IPR029058">
    <property type="entry name" value="AB_hydrolase_fold"/>
</dbReference>
<dbReference type="PROSITE" id="PS01174">
    <property type="entry name" value="LIPASE_GDXG_SER"/>
    <property type="match status" value="1"/>
</dbReference>
<dbReference type="EMBL" id="JABANE010000038">
    <property type="protein sequence ID" value="NME69260.1"/>
    <property type="molecule type" value="Genomic_DNA"/>
</dbReference>
<dbReference type="RefSeq" id="WP_169657542.1">
    <property type="nucleotide sequence ID" value="NZ_JABANE010000038.1"/>
</dbReference>
<evidence type="ECO:0000313" key="6">
    <source>
        <dbReference type="Proteomes" id="UP000576082"/>
    </source>
</evidence>
<dbReference type="InterPro" id="IPR050300">
    <property type="entry name" value="GDXG_lipolytic_enzyme"/>
</dbReference>
<keyword evidence="2 5" id="KW-0378">Hydrolase</keyword>
<dbReference type="InterPro" id="IPR033140">
    <property type="entry name" value="Lipase_GDXG_put_SER_AS"/>
</dbReference>
<accession>A0A7X9RV26</accession>
<dbReference type="AlphaFoldDB" id="A0A7X9RV26"/>
<evidence type="ECO:0000256" key="1">
    <source>
        <dbReference type="ARBA" id="ARBA00010515"/>
    </source>
</evidence>
<evidence type="ECO:0000313" key="5">
    <source>
        <dbReference type="EMBL" id="NME69260.1"/>
    </source>
</evidence>
<dbReference type="PROSITE" id="PS01173">
    <property type="entry name" value="LIPASE_GDXG_HIS"/>
    <property type="match status" value="1"/>
</dbReference>
<gene>
    <name evidence="5" type="ORF">HHU12_14895</name>
</gene>
<dbReference type="GO" id="GO:0016787">
    <property type="term" value="F:hydrolase activity"/>
    <property type="evidence" value="ECO:0007669"/>
    <property type="project" value="UniProtKB-KW"/>
</dbReference>
<sequence length="302" mass="34557">MSSLQHRILKMGLNLSSTLFPTKDINLTLLRETTELISLVALLPWGVKSSKFKIGELEAEVIKPVHTSEKKRALLYLHGGGFAIGSNQTHRHMVGKIVKDTDTEALLINYRKIPNHPCPAPIEDAYEGYQFLLKEGYQEEEIIVAGDSAGGGLVCTLFFWLKEKGEKLPKAGICLSPWLDLMHTGDTVEDNKYTDPFVKIDEMKRWAKVYADKKPLDDPFVSPLYGDFTGFPPMLVQTSKNEVLHDDSVRLKKVLEQQKIDVTYQEWEDLIHWWQLFWRFIPESDEALTKVSAYINQQFKES</sequence>
<proteinExistence type="inferred from homology"/>
<name>A0A7X9RV26_9BACT</name>
<reference evidence="5 6" key="1">
    <citation type="submission" date="2020-04" db="EMBL/GenBank/DDBJ databases">
        <title>Flammeovirga sp. SR4, a novel species isolated from seawater.</title>
        <authorList>
            <person name="Wang X."/>
        </authorList>
    </citation>
    <scope>NUCLEOTIDE SEQUENCE [LARGE SCALE GENOMIC DNA]</scope>
    <source>
        <strain evidence="5 6">ATCC 23126</strain>
    </source>
</reference>
<dbReference type="Gene3D" id="3.40.50.1820">
    <property type="entry name" value="alpha/beta hydrolase"/>
    <property type="match status" value="1"/>
</dbReference>
<dbReference type="InterPro" id="IPR013094">
    <property type="entry name" value="AB_hydrolase_3"/>
</dbReference>
<dbReference type="PANTHER" id="PTHR48081">
    <property type="entry name" value="AB HYDROLASE SUPERFAMILY PROTEIN C4A8.06C"/>
    <property type="match status" value="1"/>
</dbReference>
<comment type="similarity">
    <text evidence="1">Belongs to the 'GDXG' lipolytic enzyme family.</text>
</comment>
<dbReference type="InterPro" id="IPR002168">
    <property type="entry name" value="Lipase_GDXG_HIS_AS"/>
</dbReference>